<evidence type="ECO:0000313" key="1">
    <source>
        <dbReference type="EMBL" id="GHC88054.1"/>
    </source>
</evidence>
<dbReference type="EMBL" id="BMYK01000010">
    <property type="protein sequence ID" value="GHC88054.1"/>
    <property type="molecule type" value="Genomic_DNA"/>
</dbReference>
<name>A0ABQ3G4V0_9BURK</name>
<sequence>MDSQVDRAVEAGRSAYLAGQQRWANPYGLHNESQLDQMQALAWTIGWMREYSACVMRRSNLGRAHLHTAWESLPPCP</sequence>
<gene>
    <name evidence="1" type="ORF">GCM10007320_34880</name>
</gene>
<keyword evidence="2" id="KW-1185">Reference proteome</keyword>
<proteinExistence type="predicted"/>
<accession>A0ABQ3G4V0</accession>
<reference evidence="2" key="1">
    <citation type="journal article" date="2019" name="Int. J. Syst. Evol. Microbiol.">
        <title>The Global Catalogue of Microorganisms (GCM) 10K type strain sequencing project: providing services to taxonomists for standard genome sequencing and annotation.</title>
        <authorList>
            <consortium name="The Broad Institute Genomics Platform"/>
            <consortium name="The Broad Institute Genome Sequencing Center for Infectious Disease"/>
            <person name="Wu L."/>
            <person name="Ma J."/>
        </authorList>
    </citation>
    <scope>NUCLEOTIDE SEQUENCE [LARGE SCALE GENOMIC DNA]</scope>
    <source>
        <strain evidence="2">KCTC 23314</strain>
    </source>
</reference>
<evidence type="ECO:0000313" key="2">
    <source>
        <dbReference type="Proteomes" id="UP000626210"/>
    </source>
</evidence>
<comment type="caution">
    <text evidence="1">The sequence shown here is derived from an EMBL/GenBank/DDBJ whole genome shotgun (WGS) entry which is preliminary data.</text>
</comment>
<dbReference type="Proteomes" id="UP000626210">
    <property type="component" value="Unassembled WGS sequence"/>
</dbReference>
<protein>
    <submittedName>
        <fullName evidence="1">Uncharacterized protein</fullName>
    </submittedName>
</protein>
<organism evidence="1 2">
    <name type="scientific">Pseudorhodoferax aquiterrae</name>
    <dbReference type="NCBI Taxonomy" id="747304"/>
    <lineage>
        <taxon>Bacteria</taxon>
        <taxon>Pseudomonadati</taxon>
        <taxon>Pseudomonadota</taxon>
        <taxon>Betaproteobacteria</taxon>
        <taxon>Burkholderiales</taxon>
        <taxon>Comamonadaceae</taxon>
    </lineage>
</organism>